<dbReference type="AlphaFoldDB" id="A0A0S4R2K8"/>
<dbReference type="Proteomes" id="UP000198802">
    <property type="component" value="Unassembled WGS sequence"/>
</dbReference>
<dbReference type="RefSeq" id="WP_091286658.1">
    <property type="nucleotide sequence ID" value="NZ_FAOZ01000052.1"/>
</dbReference>
<protein>
    <recommendedName>
        <fullName evidence="3">Phosphotransferase enzyme family protein</fullName>
    </recommendedName>
</protein>
<gene>
    <name evidence="1" type="ORF">Ga0074812_15211</name>
</gene>
<proteinExistence type="predicted"/>
<keyword evidence="2" id="KW-1185">Reference proteome</keyword>
<dbReference type="EMBL" id="FAOZ01000052">
    <property type="protein sequence ID" value="CUU60986.1"/>
    <property type="molecule type" value="Genomic_DNA"/>
</dbReference>
<name>A0A0S4R2K8_9ACTN</name>
<sequence>MTAVAAGPLAGAAHPRPRHWLARPLATDRDTVTAQARRLLDTHHSGTAGPVRCLTARERSATFTVGDPPQAILKWHADEAAYLGERLAYDLLATDRLLPRLRGSSDEARTLLVDYLPAPADLTNLDIFDDLISLVVRVHTASARWEPAMHAAMAQWRVDTLLAEDPPWVDDPPAWRRTLNLIAAAHGPTHVPVGNLDLATDHVRRQPDGQLALVDVETLRPDVTGVPDVVTLAYLAAHAHHTRPGPWVRARYLHHAARAGATWTDRNLLAALTGFAAATGLTSLHGLDD</sequence>
<accession>A0A0S4R2K8</accession>
<evidence type="ECO:0000313" key="1">
    <source>
        <dbReference type="EMBL" id="CUU60986.1"/>
    </source>
</evidence>
<evidence type="ECO:0008006" key="3">
    <source>
        <dbReference type="Google" id="ProtNLM"/>
    </source>
</evidence>
<reference evidence="2" key="1">
    <citation type="submission" date="2015-11" db="EMBL/GenBank/DDBJ databases">
        <authorList>
            <person name="Varghese N."/>
        </authorList>
    </citation>
    <scope>NUCLEOTIDE SEQUENCE [LARGE SCALE GENOMIC DNA]</scope>
    <source>
        <strain evidence="2">DSM 45899</strain>
    </source>
</reference>
<evidence type="ECO:0000313" key="2">
    <source>
        <dbReference type="Proteomes" id="UP000198802"/>
    </source>
</evidence>
<organism evidence="1 2">
    <name type="scientific">Parafrankia irregularis</name>
    <dbReference type="NCBI Taxonomy" id="795642"/>
    <lineage>
        <taxon>Bacteria</taxon>
        <taxon>Bacillati</taxon>
        <taxon>Actinomycetota</taxon>
        <taxon>Actinomycetes</taxon>
        <taxon>Frankiales</taxon>
        <taxon>Frankiaceae</taxon>
        <taxon>Parafrankia</taxon>
    </lineage>
</organism>